<evidence type="ECO:0000313" key="2">
    <source>
        <dbReference type="Proteomes" id="UP000308600"/>
    </source>
</evidence>
<organism evidence="1 2">
    <name type="scientific">Pluteus cervinus</name>
    <dbReference type="NCBI Taxonomy" id="181527"/>
    <lineage>
        <taxon>Eukaryota</taxon>
        <taxon>Fungi</taxon>
        <taxon>Dikarya</taxon>
        <taxon>Basidiomycota</taxon>
        <taxon>Agaricomycotina</taxon>
        <taxon>Agaricomycetes</taxon>
        <taxon>Agaricomycetidae</taxon>
        <taxon>Agaricales</taxon>
        <taxon>Pluteineae</taxon>
        <taxon>Pluteaceae</taxon>
        <taxon>Pluteus</taxon>
    </lineage>
</organism>
<evidence type="ECO:0000313" key="1">
    <source>
        <dbReference type="EMBL" id="TFK72429.1"/>
    </source>
</evidence>
<reference evidence="1 2" key="1">
    <citation type="journal article" date="2019" name="Nat. Ecol. Evol.">
        <title>Megaphylogeny resolves global patterns of mushroom evolution.</title>
        <authorList>
            <person name="Varga T."/>
            <person name="Krizsan K."/>
            <person name="Foldi C."/>
            <person name="Dima B."/>
            <person name="Sanchez-Garcia M."/>
            <person name="Sanchez-Ramirez S."/>
            <person name="Szollosi G.J."/>
            <person name="Szarkandi J.G."/>
            <person name="Papp V."/>
            <person name="Albert L."/>
            <person name="Andreopoulos W."/>
            <person name="Angelini C."/>
            <person name="Antonin V."/>
            <person name="Barry K.W."/>
            <person name="Bougher N.L."/>
            <person name="Buchanan P."/>
            <person name="Buyck B."/>
            <person name="Bense V."/>
            <person name="Catcheside P."/>
            <person name="Chovatia M."/>
            <person name="Cooper J."/>
            <person name="Damon W."/>
            <person name="Desjardin D."/>
            <person name="Finy P."/>
            <person name="Geml J."/>
            <person name="Haridas S."/>
            <person name="Hughes K."/>
            <person name="Justo A."/>
            <person name="Karasinski D."/>
            <person name="Kautmanova I."/>
            <person name="Kiss B."/>
            <person name="Kocsube S."/>
            <person name="Kotiranta H."/>
            <person name="LaButti K.M."/>
            <person name="Lechner B.E."/>
            <person name="Liimatainen K."/>
            <person name="Lipzen A."/>
            <person name="Lukacs Z."/>
            <person name="Mihaltcheva S."/>
            <person name="Morgado L.N."/>
            <person name="Niskanen T."/>
            <person name="Noordeloos M.E."/>
            <person name="Ohm R.A."/>
            <person name="Ortiz-Santana B."/>
            <person name="Ovrebo C."/>
            <person name="Racz N."/>
            <person name="Riley R."/>
            <person name="Savchenko A."/>
            <person name="Shiryaev A."/>
            <person name="Soop K."/>
            <person name="Spirin V."/>
            <person name="Szebenyi C."/>
            <person name="Tomsovsky M."/>
            <person name="Tulloss R.E."/>
            <person name="Uehling J."/>
            <person name="Grigoriev I.V."/>
            <person name="Vagvolgyi C."/>
            <person name="Papp T."/>
            <person name="Martin F.M."/>
            <person name="Miettinen O."/>
            <person name="Hibbett D.S."/>
            <person name="Nagy L.G."/>
        </authorList>
    </citation>
    <scope>NUCLEOTIDE SEQUENCE [LARGE SCALE GENOMIC DNA]</scope>
    <source>
        <strain evidence="1 2">NL-1719</strain>
    </source>
</reference>
<dbReference type="EMBL" id="ML208285">
    <property type="protein sequence ID" value="TFK72429.1"/>
    <property type="molecule type" value="Genomic_DNA"/>
</dbReference>
<sequence>MLFDMRVKSPTSERRAHSIASKQPSPVKSEQSRKESDMKILLVGDRDIGKSAFAKRFVWKRFEGIHQHQHQAGMKDLYRKGVVLDGRNLHVDLLDFYDADIEDWKIQDNIISQGDGFILMYSANRRSSYERLETFYQSILRVKGEDSGKSIILVSTQCDSLTARAVSLQEGRELGRQFGCRYFETSAKTGDNVKAAVGYLIQRLLRDGCDHVEDTTPKDVRSTRCAVATPPSPSPSPRKGRESVESWNRVSLQTMLLRLRKSASLTNTQRTLEVVAS</sequence>
<gene>
    <name evidence="1" type="ORF">BDN72DRAFT_324619</name>
</gene>
<accession>A0ACD3B376</accession>
<dbReference type="Proteomes" id="UP000308600">
    <property type="component" value="Unassembled WGS sequence"/>
</dbReference>
<proteinExistence type="predicted"/>
<keyword evidence="2" id="KW-1185">Reference proteome</keyword>
<protein>
    <submittedName>
        <fullName evidence="1">P-loop containing nucleoside triphosphate hydrolase protein</fullName>
    </submittedName>
</protein>
<name>A0ACD3B376_9AGAR</name>
<keyword evidence="1" id="KW-0378">Hydrolase</keyword>